<evidence type="ECO:0000313" key="7">
    <source>
        <dbReference type="EMBL" id="NDJ90570.1"/>
    </source>
</evidence>
<evidence type="ECO:0000256" key="3">
    <source>
        <dbReference type="ARBA" id="ARBA00022603"/>
    </source>
</evidence>
<keyword evidence="5 6" id="KW-0949">S-adenosyl-L-methionine</keyword>
<gene>
    <name evidence="7" type="ORF">GWR20_15635</name>
</gene>
<protein>
    <recommendedName>
        <fullName evidence="6">S-adenosyl-L-methionine-dependent methyltransferase</fullName>
        <ecNumber evidence="6">2.1.1.-</ecNumber>
    </recommendedName>
</protein>
<evidence type="ECO:0000256" key="4">
    <source>
        <dbReference type="ARBA" id="ARBA00022679"/>
    </source>
</evidence>
<dbReference type="PANTHER" id="PTHR43619">
    <property type="entry name" value="S-ADENOSYL-L-METHIONINE-DEPENDENT METHYLTRANSFERASE YKTD-RELATED"/>
    <property type="match status" value="1"/>
</dbReference>
<comment type="similarity">
    <text evidence="2 6">Belongs to the UPF0677 family.</text>
</comment>
<accession>A0A7K3LEJ6</accession>
<reference evidence="7 8" key="1">
    <citation type="submission" date="2020-01" db="EMBL/GenBank/DDBJ databases">
        <authorList>
            <person name="Sanchez-Estrada R."/>
            <person name="Gonzalez-Y-Merchand J.A."/>
            <person name="Rivera-Gutierrez S."/>
        </authorList>
    </citation>
    <scope>NUCLEOTIDE SEQUENCE [LARGE SCALE GENOMIC DNA]</scope>
    <source>
        <strain evidence="7 8">CST 7247</strain>
    </source>
</reference>
<organism evidence="7 8">
    <name type="scientific">Mycolicibacter kumamotonensis</name>
    <dbReference type="NCBI Taxonomy" id="354243"/>
    <lineage>
        <taxon>Bacteria</taxon>
        <taxon>Bacillati</taxon>
        <taxon>Actinomycetota</taxon>
        <taxon>Actinomycetes</taxon>
        <taxon>Mycobacteriales</taxon>
        <taxon>Mycobacteriaceae</taxon>
        <taxon>Mycolicibacter</taxon>
    </lineage>
</organism>
<name>A0A7K3LEJ6_9MYCO</name>
<dbReference type="AlphaFoldDB" id="A0A7K3LEJ6"/>
<dbReference type="Gene3D" id="3.40.50.150">
    <property type="entry name" value="Vaccinia Virus protein VP39"/>
    <property type="match status" value="1"/>
</dbReference>
<dbReference type="PANTHER" id="PTHR43619:SF2">
    <property type="entry name" value="S-ADENOSYL-L-METHIONINE-DEPENDENT METHYLTRANSFERASES SUPERFAMILY PROTEIN"/>
    <property type="match status" value="1"/>
</dbReference>
<evidence type="ECO:0000313" key="8">
    <source>
        <dbReference type="Proteomes" id="UP000466523"/>
    </source>
</evidence>
<dbReference type="EC" id="2.1.1.-" evidence="6"/>
<dbReference type="Proteomes" id="UP000466523">
    <property type="component" value="Unassembled WGS sequence"/>
</dbReference>
<dbReference type="InterPro" id="IPR007213">
    <property type="entry name" value="Ppm1/Ppm2/Tcmp"/>
</dbReference>
<dbReference type="EMBL" id="JAACYR010000055">
    <property type="protein sequence ID" value="NDJ90570.1"/>
    <property type="molecule type" value="Genomic_DNA"/>
</dbReference>
<proteinExistence type="inferred from homology"/>
<dbReference type="GO" id="GO:0008168">
    <property type="term" value="F:methyltransferase activity"/>
    <property type="evidence" value="ECO:0007669"/>
    <property type="project" value="UniProtKB-UniRule"/>
</dbReference>
<comment type="caution">
    <text evidence="7">The sequence shown here is derived from an EMBL/GenBank/DDBJ whole genome shotgun (WGS) entry which is preliminary data.</text>
</comment>
<keyword evidence="4 7" id="KW-0808">Transferase</keyword>
<sequence length="304" mass="32510">MTVNRSDNDTWDLASSVGATATMVAAARAAASRRADPIISDTFAEPLVRAAGVELFARLASGELEYADIGSAWMPDYFGARARFFDAFFPGASSAGIRQAVIVGSGLDSRAYRLEWAPDTVVYEIDQPEVLAFKAVTLGRLGADAKTEVRPVGIDLRQDWPAALRAAGFNPAEPTAWLAEGLMIGYLPGDTQARMLEQITALGAPGSRLAADYPRSGSASMGSLILRTAEDWRRRGYAVDFGTLTYAHGPHDVQSSLQAHGWQTVSYRLTDLLAAAEVPVGDMDTGPGGQGALHYLTATRRRSQ</sequence>
<comment type="function">
    <text evidence="1 6">Exhibits S-adenosyl-L-methionine-dependent methyltransferase activity.</text>
</comment>
<dbReference type="InterPro" id="IPR029063">
    <property type="entry name" value="SAM-dependent_MTases_sf"/>
</dbReference>
<evidence type="ECO:0000256" key="5">
    <source>
        <dbReference type="ARBA" id="ARBA00022691"/>
    </source>
</evidence>
<dbReference type="Pfam" id="PF04072">
    <property type="entry name" value="LCM"/>
    <property type="match status" value="1"/>
</dbReference>
<dbReference type="NCBIfam" id="TIGR00027">
    <property type="entry name" value="mthyl_TIGR00027"/>
    <property type="match status" value="1"/>
</dbReference>
<dbReference type="InterPro" id="IPR011610">
    <property type="entry name" value="SAM_mthyl_Trfase_ML2640-like"/>
</dbReference>
<evidence type="ECO:0000256" key="6">
    <source>
        <dbReference type="RuleBase" id="RU362030"/>
    </source>
</evidence>
<dbReference type="GO" id="GO:0032259">
    <property type="term" value="P:methylation"/>
    <property type="evidence" value="ECO:0007669"/>
    <property type="project" value="UniProtKB-KW"/>
</dbReference>
<evidence type="ECO:0000256" key="1">
    <source>
        <dbReference type="ARBA" id="ARBA00003907"/>
    </source>
</evidence>
<dbReference type="SUPFAM" id="SSF53335">
    <property type="entry name" value="S-adenosyl-L-methionine-dependent methyltransferases"/>
    <property type="match status" value="1"/>
</dbReference>
<evidence type="ECO:0000256" key="2">
    <source>
        <dbReference type="ARBA" id="ARBA00008138"/>
    </source>
</evidence>
<keyword evidence="3 6" id="KW-0489">Methyltransferase</keyword>